<dbReference type="NCBIfam" id="NF008018">
    <property type="entry name" value="PRK10748.1"/>
    <property type="match status" value="1"/>
</dbReference>
<organism evidence="4 5">
    <name type="scientific">Vibrio metschnikovii</name>
    <dbReference type="NCBI Taxonomy" id="28172"/>
    <lineage>
        <taxon>Bacteria</taxon>
        <taxon>Pseudomonadati</taxon>
        <taxon>Pseudomonadota</taxon>
        <taxon>Gammaproteobacteria</taxon>
        <taxon>Vibrionales</taxon>
        <taxon>Vibrionaceae</taxon>
        <taxon>Vibrio</taxon>
    </lineage>
</organism>
<dbReference type="PANTHER" id="PTHR46470">
    <property type="entry name" value="N-ACYLNEURAMINATE-9-PHOSPHATASE"/>
    <property type="match status" value="1"/>
</dbReference>
<reference evidence="4" key="1">
    <citation type="submission" date="2020-08" db="EMBL/GenBank/DDBJ databases">
        <title>Genome Sequencing and Pan-Genome Analysis of Migratory bird Vibrio Strains, Inner Mongolia.</title>
        <authorList>
            <person name="Zheng L."/>
        </authorList>
    </citation>
    <scope>NUCLEOTIDE SEQUENCE</scope>
    <source>
        <strain evidence="4">M13F</strain>
    </source>
</reference>
<dbReference type="Pfam" id="PF00702">
    <property type="entry name" value="Hydrolase"/>
    <property type="match status" value="1"/>
</dbReference>
<dbReference type="SFLD" id="SFLDS00003">
    <property type="entry name" value="Haloacid_Dehalogenase"/>
    <property type="match status" value="1"/>
</dbReference>
<sequence>MLFYRQLGPIRAMSFDLDDTLYDNHPVIERLEQQVTQWLHQQHPLTASQPNAWWVSLKRQIAVQNPWLRHDVTQWRFEQVRQGLLQLGYSASLAQQVAEETIHEVLRLRNLVDVPPMTHQVLSSLAEKLPLIAITNGNVDVEQIGLSGYFQSVLKAGPDGRAKPYADLFEKASHRLALPARMILHVGDHLVTDVQGAKQNGFQSCWYNDQGLTLRESSRATVLPDVEIHRLEQLNQLIS</sequence>
<name>A0A9X0RBS6_VIBME</name>
<keyword evidence="5" id="KW-1185">Reference proteome</keyword>
<dbReference type="InterPro" id="IPR051400">
    <property type="entry name" value="HAD-like_hydrolase"/>
</dbReference>
<keyword evidence="2 4" id="KW-0378">Hydrolase</keyword>
<evidence type="ECO:0000313" key="4">
    <source>
        <dbReference type="EMBL" id="MBC5852421.1"/>
    </source>
</evidence>
<dbReference type="SUPFAM" id="SSF56784">
    <property type="entry name" value="HAD-like"/>
    <property type="match status" value="1"/>
</dbReference>
<dbReference type="NCBIfam" id="TIGR01549">
    <property type="entry name" value="HAD-SF-IA-v1"/>
    <property type="match status" value="1"/>
</dbReference>
<dbReference type="Gene3D" id="1.20.120.1600">
    <property type="match status" value="1"/>
</dbReference>
<evidence type="ECO:0000256" key="3">
    <source>
        <dbReference type="ARBA" id="ARBA00022842"/>
    </source>
</evidence>
<evidence type="ECO:0000313" key="5">
    <source>
        <dbReference type="Proteomes" id="UP000615796"/>
    </source>
</evidence>
<dbReference type="PANTHER" id="PTHR46470:SF4">
    <property type="entry name" value="5-AMINO-6-(5-PHOSPHO-D-RIBITYLAMINO)URACIL PHOSPHATASE YIGB"/>
    <property type="match status" value="1"/>
</dbReference>
<accession>A0A9X0RBS6</accession>
<evidence type="ECO:0000256" key="1">
    <source>
        <dbReference type="ARBA" id="ARBA00001946"/>
    </source>
</evidence>
<dbReference type="InterPro" id="IPR036412">
    <property type="entry name" value="HAD-like_sf"/>
</dbReference>
<comment type="caution">
    <text evidence="4">The sequence shown here is derived from an EMBL/GenBank/DDBJ whole genome shotgun (WGS) entry which is preliminary data.</text>
</comment>
<proteinExistence type="predicted"/>
<evidence type="ECO:0000256" key="2">
    <source>
        <dbReference type="ARBA" id="ARBA00022801"/>
    </source>
</evidence>
<dbReference type="InterPro" id="IPR006439">
    <property type="entry name" value="HAD-SF_hydro_IA"/>
</dbReference>
<dbReference type="GO" id="GO:0009231">
    <property type="term" value="P:riboflavin biosynthetic process"/>
    <property type="evidence" value="ECO:0007669"/>
    <property type="project" value="TreeGrafter"/>
</dbReference>
<dbReference type="AlphaFoldDB" id="A0A9X0RBS6"/>
<protein>
    <submittedName>
        <fullName evidence="4">5-amino-6-(5-phospho-D-ribitylamino)uracil phosphatase YigB</fullName>
        <ecNumber evidence="4">3.1.3.104</ecNumber>
    </submittedName>
</protein>
<keyword evidence="3" id="KW-0460">Magnesium</keyword>
<comment type="cofactor">
    <cofactor evidence="1">
        <name>Mg(2+)</name>
        <dbReference type="ChEBI" id="CHEBI:18420"/>
    </cofactor>
</comment>
<dbReference type="Gene3D" id="3.40.50.1000">
    <property type="entry name" value="HAD superfamily/HAD-like"/>
    <property type="match status" value="1"/>
</dbReference>
<dbReference type="RefSeq" id="WP_187026858.1">
    <property type="nucleotide sequence ID" value="NZ_JACRUP010000013.1"/>
</dbReference>
<gene>
    <name evidence="4" type="primary">yigB</name>
    <name evidence="4" type="ORF">H8Q88_16070</name>
</gene>
<dbReference type="EMBL" id="JACRUP010000013">
    <property type="protein sequence ID" value="MBC5852421.1"/>
    <property type="molecule type" value="Genomic_DNA"/>
</dbReference>
<dbReference type="EC" id="3.1.3.104" evidence="4"/>
<dbReference type="InterPro" id="IPR023214">
    <property type="entry name" value="HAD_sf"/>
</dbReference>
<dbReference type="SFLD" id="SFLDG01129">
    <property type="entry name" value="C1.5:_HAD__Beta-PGM__Phosphata"/>
    <property type="match status" value="1"/>
</dbReference>
<dbReference type="GO" id="GO:0043726">
    <property type="term" value="F:5-amino-6-(5-phosphoribitylamino)uracil phosphatase activity"/>
    <property type="evidence" value="ECO:0007669"/>
    <property type="project" value="UniProtKB-EC"/>
</dbReference>
<dbReference type="Proteomes" id="UP000615796">
    <property type="component" value="Unassembled WGS sequence"/>
</dbReference>